<dbReference type="GO" id="GO:0043548">
    <property type="term" value="F:phosphatidylinositol 3-kinase binding"/>
    <property type="evidence" value="ECO:0007669"/>
    <property type="project" value="TreeGrafter"/>
</dbReference>
<gene>
    <name evidence="4" type="ORF">F7725_009135</name>
</gene>
<dbReference type="PRINTS" id="PR00628">
    <property type="entry name" value="INSULINRSI"/>
</dbReference>
<comment type="caution">
    <text evidence="4">The sequence shown here is derived from an EMBL/GenBank/DDBJ whole genome shotgun (WGS) entry which is preliminary data.</text>
</comment>
<dbReference type="SMART" id="SM00310">
    <property type="entry name" value="PTBI"/>
    <property type="match status" value="1"/>
</dbReference>
<dbReference type="Gene3D" id="2.30.29.30">
    <property type="entry name" value="Pleckstrin-homology domain (PH domain)/Phosphotyrosine-binding domain (PTB)"/>
    <property type="match status" value="2"/>
</dbReference>
<dbReference type="EMBL" id="JAAKFY010000005">
    <property type="protein sequence ID" value="KAF3857276.1"/>
    <property type="molecule type" value="Genomic_DNA"/>
</dbReference>
<name>A0A7J5Z6K0_DISMA</name>
<feature type="compositionally biased region" description="Basic and acidic residues" evidence="2">
    <location>
        <begin position="464"/>
        <end position="475"/>
    </location>
</feature>
<dbReference type="GO" id="GO:0005829">
    <property type="term" value="C:cytosol"/>
    <property type="evidence" value="ECO:0007669"/>
    <property type="project" value="TreeGrafter"/>
</dbReference>
<protein>
    <recommendedName>
        <fullName evidence="3">IRS-type PTB domain-containing protein</fullName>
    </recommendedName>
</protein>
<dbReference type="InterPro" id="IPR011993">
    <property type="entry name" value="PH-like_dom_sf"/>
</dbReference>
<dbReference type="GO" id="GO:0005158">
    <property type="term" value="F:insulin receptor binding"/>
    <property type="evidence" value="ECO:0007669"/>
    <property type="project" value="InterPro"/>
</dbReference>
<dbReference type="SMART" id="SM01244">
    <property type="entry name" value="IRS"/>
    <property type="match status" value="1"/>
</dbReference>
<keyword evidence="1" id="KW-0597">Phosphoprotein</keyword>
<keyword evidence="5" id="KW-1185">Reference proteome</keyword>
<dbReference type="AlphaFoldDB" id="A0A7J5Z6K0"/>
<dbReference type="InterPro" id="IPR002404">
    <property type="entry name" value="IRS_PTB"/>
</dbReference>
<accession>A0A7J5Z6K0</accession>
<feature type="region of interest" description="Disordered" evidence="2">
    <location>
        <begin position="582"/>
        <end position="636"/>
    </location>
</feature>
<dbReference type="OrthoDB" id="946068at2759"/>
<dbReference type="InterPro" id="IPR039011">
    <property type="entry name" value="IRS"/>
</dbReference>
<evidence type="ECO:0000256" key="1">
    <source>
        <dbReference type="ARBA" id="ARBA00022553"/>
    </source>
</evidence>
<feature type="region of interest" description="Disordered" evidence="2">
    <location>
        <begin position="244"/>
        <end position="263"/>
    </location>
</feature>
<feature type="region of interest" description="Disordered" evidence="2">
    <location>
        <begin position="413"/>
        <end position="475"/>
    </location>
</feature>
<evidence type="ECO:0000313" key="5">
    <source>
        <dbReference type="Proteomes" id="UP000518266"/>
    </source>
</evidence>
<feature type="compositionally biased region" description="Polar residues" evidence="2">
    <location>
        <begin position="582"/>
        <end position="597"/>
    </location>
</feature>
<evidence type="ECO:0000256" key="2">
    <source>
        <dbReference type="SAM" id="MobiDB-lite"/>
    </source>
</evidence>
<dbReference type="SUPFAM" id="SSF50729">
    <property type="entry name" value="PH domain-like"/>
    <property type="match status" value="3"/>
</dbReference>
<reference evidence="4 5" key="1">
    <citation type="submission" date="2020-03" db="EMBL/GenBank/DDBJ databases">
        <title>Dissostichus mawsoni Genome sequencing and assembly.</title>
        <authorList>
            <person name="Park H."/>
        </authorList>
    </citation>
    <scope>NUCLEOTIDE SEQUENCE [LARGE SCALE GENOMIC DNA]</scope>
    <source>
        <strain evidence="4">DM0001</strain>
        <tissue evidence="4">Muscle</tissue>
    </source>
</reference>
<evidence type="ECO:0000313" key="4">
    <source>
        <dbReference type="EMBL" id="KAF3857276.1"/>
    </source>
</evidence>
<dbReference type="PANTHER" id="PTHR10614">
    <property type="entry name" value="INSULIN RECEPTOR SUBSTRATE"/>
    <property type="match status" value="1"/>
</dbReference>
<dbReference type="PANTHER" id="PTHR10614:SF2">
    <property type="entry name" value="INSULIN RECEPTOR SUBSTRATE 4"/>
    <property type="match status" value="1"/>
</dbReference>
<evidence type="ECO:0000259" key="3">
    <source>
        <dbReference type="SMART" id="SM00310"/>
    </source>
</evidence>
<dbReference type="GO" id="GO:0008286">
    <property type="term" value="P:insulin receptor signaling pathway"/>
    <property type="evidence" value="ECO:0007669"/>
    <property type="project" value="InterPro"/>
</dbReference>
<dbReference type="GO" id="GO:0005886">
    <property type="term" value="C:plasma membrane"/>
    <property type="evidence" value="ECO:0007669"/>
    <property type="project" value="TreeGrafter"/>
</dbReference>
<proteinExistence type="predicted"/>
<sequence length="669" mass="74704">MSLVYFLVTACTGECSRRDSLMHMQYDVHKIFLLLWYCGEMCSCLLLLADQGSTLLNHLHGFKMKSRGQQPPPARPLLSVYQQQALSWGVKGKCSELEINEIAEDRSLLTSCSSLTSLSSKQTWLPSESLLRLSWMNDRQMEQDSRHQYVEMQSSPASPFYEELFCTSSSLAPLAGALLASAGPQSDVVKRGYLGKLERKHRRYFVLRAGSHIGPSRLEWYQSQEKFTAVEKTAGSLFGFSKQGPHGGAVRQKPNRGACGGGAGEQEEWYLAIKKLMEEERKDEEHGEGFDEDDDGYCTLPPAAFFKEVQIFNVLNHYYYPKVWPVAVKPRGLGCTKSLAGESHLCLTASSLILARAAAGSDLPSVTIPLLSVRRFGHLDGSFFLELGSPAVAQHIHEVVRETVRALRALPDFSRSPTSNHQRQTLLASKGCRPKHRDKPAGVRPLASRARNPESPCKCPPEPLKPHEADPHQSSEWRTGGYMEMKMDQHLLLSKERERVSQTRPMLTEEEEDWASGSRVSRGWVEPQFVCAASGRLRDDGEPTETHNAIFLFILLSSPDILQQSSSPLHHQTHWLLATSVQQSEAETGQSQRSISHAQDEEMGEQSQQIRLPAHTSTRRDDGSDVTTPFDSGVASPNCGRLKAATERSVRRYRLSLCLPSCLKAEDRN</sequence>
<feature type="compositionally biased region" description="Polar residues" evidence="2">
    <location>
        <begin position="415"/>
        <end position="427"/>
    </location>
</feature>
<feature type="domain" description="IRS-type PTB" evidence="3">
    <location>
        <begin position="320"/>
        <end position="409"/>
    </location>
</feature>
<dbReference type="Pfam" id="PF02174">
    <property type="entry name" value="IRS"/>
    <property type="match status" value="1"/>
</dbReference>
<dbReference type="Proteomes" id="UP000518266">
    <property type="component" value="Unassembled WGS sequence"/>
</dbReference>
<organism evidence="4 5">
    <name type="scientific">Dissostichus mawsoni</name>
    <name type="common">Antarctic cod</name>
    <dbReference type="NCBI Taxonomy" id="36200"/>
    <lineage>
        <taxon>Eukaryota</taxon>
        <taxon>Metazoa</taxon>
        <taxon>Chordata</taxon>
        <taxon>Craniata</taxon>
        <taxon>Vertebrata</taxon>
        <taxon>Euteleostomi</taxon>
        <taxon>Actinopterygii</taxon>
        <taxon>Neopterygii</taxon>
        <taxon>Teleostei</taxon>
        <taxon>Neoteleostei</taxon>
        <taxon>Acanthomorphata</taxon>
        <taxon>Eupercaria</taxon>
        <taxon>Perciformes</taxon>
        <taxon>Notothenioidei</taxon>
        <taxon>Nototheniidae</taxon>
        <taxon>Dissostichus</taxon>
    </lineage>
</organism>